<protein>
    <submittedName>
        <fullName evidence="1">Uncharacterized protein</fullName>
    </submittedName>
</protein>
<evidence type="ECO:0000313" key="1">
    <source>
        <dbReference type="EMBL" id="KAL3286439.1"/>
    </source>
</evidence>
<dbReference type="EMBL" id="JABFTP020000185">
    <property type="protein sequence ID" value="KAL3286439.1"/>
    <property type="molecule type" value="Genomic_DNA"/>
</dbReference>
<sequence length="68" mass="7861">MRGLESTAGAMGWLHQVKATFFSLRVLKINPLFIARDNSMQKRFPFESLKQHFTNGFSIFHSSFVQLI</sequence>
<keyword evidence="2" id="KW-1185">Reference proteome</keyword>
<dbReference type="Proteomes" id="UP001516400">
    <property type="component" value="Unassembled WGS sequence"/>
</dbReference>
<accession>A0ABD2P687</accession>
<reference evidence="1 2" key="1">
    <citation type="journal article" date="2021" name="BMC Biol.">
        <title>Horizontally acquired antibacterial genes associated with adaptive radiation of ladybird beetles.</title>
        <authorList>
            <person name="Li H.S."/>
            <person name="Tang X.F."/>
            <person name="Huang Y.H."/>
            <person name="Xu Z.Y."/>
            <person name="Chen M.L."/>
            <person name="Du X.Y."/>
            <person name="Qiu B.Y."/>
            <person name="Chen P.T."/>
            <person name="Zhang W."/>
            <person name="Slipinski A."/>
            <person name="Escalona H.E."/>
            <person name="Waterhouse R.M."/>
            <person name="Zwick A."/>
            <person name="Pang H."/>
        </authorList>
    </citation>
    <scope>NUCLEOTIDE SEQUENCE [LARGE SCALE GENOMIC DNA]</scope>
    <source>
        <strain evidence="1">SYSU2018</strain>
    </source>
</reference>
<organism evidence="1 2">
    <name type="scientific">Cryptolaemus montrouzieri</name>
    <dbReference type="NCBI Taxonomy" id="559131"/>
    <lineage>
        <taxon>Eukaryota</taxon>
        <taxon>Metazoa</taxon>
        <taxon>Ecdysozoa</taxon>
        <taxon>Arthropoda</taxon>
        <taxon>Hexapoda</taxon>
        <taxon>Insecta</taxon>
        <taxon>Pterygota</taxon>
        <taxon>Neoptera</taxon>
        <taxon>Endopterygota</taxon>
        <taxon>Coleoptera</taxon>
        <taxon>Polyphaga</taxon>
        <taxon>Cucujiformia</taxon>
        <taxon>Coccinelloidea</taxon>
        <taxon>Coccinellidae</taxon>
        <taxon>Scymninae</taxon>
        <taxon>Scymnini</taxon>
        <taxon>Cryptolaemus</taxon>
    </lineage>
</organism>
<proteinExistence type="predicted"/>
<dbReference type="AlphaFoldDB" id="A0ABD2P687"/>
<evidence type="ECO:0000313" key="2">
    <source>
        <dbReference type="Proteomes" id="UP001516400"/>
    </source>
</evidence>
<comment type="caution">
    <text evidence="1">The sequence shown here is derived from an EMBL/GenBank/DDBJ whole genome shotgun (WGS) entry which is preliminary data.</text>
</comment>
<gene>
    <name evidence="1" type="ORF">HHI36_000947</name>
</gene>
<name>A0ABD2P687_9CUCU</name>